<evidence type="ECO:0000313" key="2">
    <source>
        <dbReference type="Proteomes" id="UP000005242"/>
    </source>
</evidence>
<dbReference type="OrthoDB" id="10356330at2759"/>
<dbReference type="GeneID" id="18475773"/>
<sequence>MMETKISFISLPIEILLRIIEIEPVLAVVNREMFRLGRIVRYESIIGPGRMTMNSISSKQPTFSQYAKFVRFINEFTTLDYAVNVKNLSMHFQTATNNAKELYLQLDENLKKFNLASLIINQPPNDDLWNYIPIKRGIKSVTIYSKDVLLPVHDLIYRMIEKSMSIRHIQLHFLQDDIDKFKRLDGMVLKDESFSNLETVTLRAILVSHKQSNKKHPAMRHQLKPIKENDIKFHNHLDSTRVFRRRKQLLEEVTADKEKTDLLAKIYNLDNNFDTVAEYFDNFKVVD</sequence>
<dbReference type="InParanoid" id="I4Y5T7"/>
<reference evidence="1 2" key="1">
    <citation type="journal article" date="2012" name="Fungal Genet. Biol.">
        <title>The genome of the xerotolerant mold Wallemia sebi reveals adaptations to osmotic stress and suggests cryptic sexual reproduction.</title>
        <authorList>
            <person name="Padamsee M."/>
            <person name="Kumar T.K.A."/>
            <person name="Riley R."/>
            <person name="Binder M."/>
            <person name="Boyd A."/>
            <person name="Calvo A.M."/>
            <person name="Furukawa K."/>
            <person name="Hesse C."/>
            <person name="Hohmann S."/>
            <person name="James T.Y."/>
            <person name="LaButti K."/>
            <person name="Lapidus A."/>
            <person name="Lindquist E."/>
            <person name="Lucas S."/>
            <person name="Miller K."/>
            <person name="Shantappa S."/>
            <person name="Grigoriev I.V."/>
            <person name="Hibbett D.S."/>
            <person name="McLaughlin D.J."/>
            <person name="Spatafora J.W."/>
            <person name="Aime M.C."/>
        </authorList>
    </citation>
    <scope>NUCLEOTIDE SEQUENCE [LARGE SCALE GENOMIC DNA]</scope>
    <source>
        <strain evidence="2">ATCC MYA-4683 / CBS 633.66</strain>
    </source>
</reference>
<keyword evidence="2" id="KW-1185">Reference proteome</keyword>
<dbReference type="EMBL" id="JH668252">
    <property type="protein sequence ID" value="EIM19329.1"/>
    <property type="molecule type" value="Genomic_DNA"/>
</dbReference>
<dbReference type="Proteomes" id="UP000005242">
    <property type="component" value="Unassembled WGS sequence"/>
</dbReference>
<name>I4Y5T7_WALMC</name>
<organism evidence="1 2">
    <name type="scientific">Wallemia mellicola (strain ATCC MYA-4683 / CBS 633.66)</name>
    <name type="common">Wallemia sebi (CBS 633.66)</name>
    <dbReference type="NCBI Taxonomy" id="671144"/>
    <lineage>
        <taxon>Eukaryota</taxon>
        <taxon>Fungi</taxon>
        <taxon>Dikarya</taxon>
        <taxon>Basidiomycota</taxon>
        <taxon>Wallemiomycotina</taxon>
        <taxon>Wallemiomycetes</taxon>
        <taxon>Wallemiales</taxon>
        <taxon>Wallemiaceae</taxon>
        <taxon>Wallemia</taxon>
    </lineage>
</organism>
<dbReference type="RefSeq" id="XP_006960605.1">
    <property type="nucleotide sequence ID" value="XM_006960543.1"/>
</dbReference>
<dbReference type="STRING" id="671144.I4Y5T7"/>
<accession>I4Y5T7</accession>
<protein>
    <submittedName>
        <fullName evidence="1">Uncharacterized protein</fullName>
    </submittedName>
</protein>
<evidence type="ECO:0000313" key="1">
    <source>
        <dbReference type="EMBL" id="EIM19329.1"/>
    </source>
</evidence>
<dbReference type="KEGG" id="wse:WALSEDRAFT_70672"/>
<dbReference type="AlphaFoldDB" id="I4Y5T7"/>
<proteinExistence type="predicted"/>
<dbReference type="HOGENOM" id="CLU_070405_0_0_1"/>
<gene>
    <name evidence="1" type="ORF">WALSEDRAFT_70672</name>
</gene>
<dbReference type="OMA" id="CHYEYAN"/>